<dbReference type="SMART" id="SM00179">
    <property type="entry name" value="EGF_CA"/>
    <property type="match status" value="2"/>
</dbReference>
<reference evidence="9" key="1">
    <citation type="submission" date="2018-11" db="EMBL/GenBank/DDBJ databases">
        <authorList>
            <consortium name="Pathogen Informatics"/>
        </authorList>
    </citation>
    <scope>NUCLEOTIDE SEQUENCE</scope>
</reference>
<dbReference type="InterPro" id="IPR026823">
    <property type="entry name" value="cEGF"/>
</dbReference>
<evidence type="ECO:0000313" key="9">
    <source>
        <dbReference type="EMBL" id="VEL21695.1"/>
    </source>
</evidence>
<name>A0A448WW93_9PLAT</name>
<feature type="disulfide bond" evidence="7">
    <location>
        <begin position="36"/>
        <end position="46"/>
    </location>
</feature>
<comment type="subcellular location">
    <subcellularLocation>
        <location evidence="1">Secreted</location>
    </subcellularLocation>
</comment>
<dbReference type="PROSITE" id="PS00022">
    <property type="entry name" value="EGF_1"/>
    <property type="match status" value="1"/>
</dbReference>
<dbReference type="GO" id="GO:0005509">
    <property type="term" value="F:calcium ion binding"/>
    <property type="evidence" value="ECO:0007669"/>
    <property type="project" value="InterPro"/>
</dbReference>
<evidence type="ECO:0000256" key="7">
    <source>
        <dbReference type="PROSITE-ProRule" id="PRU00076"/>
    </source>
</evidence>
<dbReference type="InterPro" id="IPR001881">
    <property type="entry name" value="EGF-like_Ca-bd_dom"/>
</dbReference>
<dbReference type="InterPro" id="IPR018097">
    <property type="entry name" value="EGF_Ca-bd_CS"/>
</dbReference>
<dbReference type="PANTHER" id="PTHR24040">
    <property type="entry name" value="LAMININ G-LIKE DOMAIN-CONTAINING PROTEIN"/>
    <property type="match status" value="1"/>
</dbReference>
<keyword evidence="5 7" id="KW-1015">Disulfide bond</keyword>
<dbReference type="OrthoDB" id="6286622at2759"/>
<dbReference type="InterPro" id="IPR049883">
    <property type="entry name" value="NOTCH1_EGF-like"/>
</dbReference>
<gene>
    <name evidence="9" type="ORF">PXEA_LOCUS15135</name>
</gene>
<dbReference type="Pfam" id="PF23106">
    <property type="entry name" value="EGF_Teneurin"/>
    <property type="match status" value="1"/>
</dbReference>
<accession>A0A448WW93</accession>
<organism evidence="9 10">
    <name type="scientific">Protopolystoma xenopodis</name>
    <dbReference type="NCBI Taxonomy" id="117903"/>
    <lineage>
        <taxon>Eukaryota</taxon>
        <taxon>Metazoa</taxon>
        <taxon>Spiralia</taxon>
        <taxon>Lophotrochozoa</taxon>
        <taxon>Platyhelminthes</taxon>
        <taxon>Monogenea</taxon>
        <taxon>Polyopisthocotylea</taxon>
        <taxon>Polystomatidea</taxon>
        <taxon>Polystomatidae</taxon>
        <taxon>Protopolystoma</taxon>
    </lineage>
</organism>
<dbReference type="InterPro" id="IPR000742">
    <property type="entry name" value="EGF"/>
</dbReference>
<evidence type="ECO:0000256" key="4">
    <source>
        <dbReference type="ARBA" id="ARBA00022737"/>
    </source>
</evidence>
<dbReference type="SMART" id="SM00181">
    <property type="entry name" value="EGF"/>
    <property type="match status" value="3"/>
</dbReference>
<evidence type="ECO:0000259" key="8">
    <source>
        <dbReference type="PROSITE" id="PS50026"/>
    </source>
</evidence>
<dbReference type="Pfam" id="PF12662">
    <property type="entry name" value="cEGF"/>
    <property type="match status" value="1"/>
</dbReference>
<dbReference type="PROSITE" id="PS50026">
    <property type="entry name" value="EGF_3"/>
    <property type="match status" value="1"/>
</dbReference>
<dbReference type="PROSITE" id="PS01187">
    <property type="entry name" value="EGF_CA"/>
    <property type="match status" value="1"/>
</dbReference>
<protein>
    <recommendedName>
        <fullName evidence="8">EGF-like domain-containing protein</fullName>
    </recommendedName>
</protein>
<keyword evidence="10" id="KW-1185">Reference proteome</keyword>
<evidence type="ECO:0000313" key="10">
    <source>
        <dbReference type="Proteomes" id="UP000784294"/>
    </source>
</evidence>
<keyword evidence="3 7" id="KW-0245">EGF-like domain</keyword>
<dbReference type="EMBL" id="CAAALY010052616">
    <property type="protein sequence ID" value="VEL21695.1"/>
    <property type="molecule type" value="Genomic_DNA"/>
</dbReference>
<dbReference type="PANTHER" id="PTHR24040:SF13">
    <property type="entry name" value="FIBROPELLIN-1"/>
    <property type="match status" value="1"/>
</dbReference>
<dbReference type="InterPro" id="IPR051145">
    <property type="entry name" value="GAS-SHBG-PROS"/>
</dbReference>
<sequence length="129" mass="14282">MICTAFVSQEGGYRCGCRDGFELQADGRSCAPALLCSQTCENNGRCFRGKCLCAPGFTGQRCEADIDECLASVSVHGCNYQCKNTFGDYECICAHGYSRLSDKKSCMVSQNRLFLLFRFSIIRDIGFTM</sequence>
<evidence type="ECO:0000256" key="5">
    <source>
        <dbReference type="ARBA" id="ARBA00023157"/>
    </source>
</evidence>
<evidence type="ECO:0000256" key="2">
    <source>
        <dbReference type="ARBA" id="ARBA00022525"/>
    </source>
</evidence>
<evidence type="ECO:0000256" key="1">
    <source>
        <dbReference type="ARBA" id="ARBA00004613"/>
    </source>
</evidence>
<dbReference type="PROSITE" id="PS01186">
    <property type="entry name" value="EGF_2"/>
    <property type="match status" value="2"/>
</dbReference>
<dbReference type="Gene3D" id="2.10.25.10">
    <property type="entry name" value="Laminin"/>
    <property type="match status" value="3"/>
</dbReference>
<evidence type="ECO:0000256" key="6">
    <source>
        <dbReference type="ARBA" id="ARBA00023180"/>
    </source>
</evidence>
<keyword evidence="6" id="KW-0325">Glycoprotein</keyword>
<comment type="caution">
    <text evidence="9">The sequence shown here is derived from an EMBL/GenBank/DDBJ whole genome shotgun (WGS) entry which is preliminary data.</text>
</comment>
<dbReference type="SUPFAM" id="SSF57184">
    <property type="entry name" value="Growth factor receptor domain"/>
    <property type="match status" value="1"/>
</dbReference>
<dbReference type="GO" id="GO:0005576">
    <property type="term" value="C:extracellular region"/>
    <property type="evidence" value="ECO:0007669"/>
    <property type="project" value="UniProtKB-SubCell"/>
</dbReference>
<keyword evidence="4" id="KW-0677">Repeat</keyword>
<feature type="domain" description="EGF-like" evidence="8">
    <location>
        <begin position="32"/>
        <end position="63"/>
    </location>
</feature>
<evidence type="ECO:0000256" key="3">
    <source>
        <dbReference type="ARBA" id="ARBA00022536"/>
    </source>
</evidence>
<dbReference type="AlphaFoldDB" id="A0A448WW93"/>
<dbReference type="Pfam" id="PF07645">
    <property type="entry name" value="EGF_CA"/>
    <property type="match status" value="1"/>
</dbReference>
<feature type="disulfide bond" evidence="7">
    <location>
        <begin position="53"/>
        <end position="62"/>
    </location>
</feature>
<comment type="caution">
    <text evidence="7">Lacks conserved residue(s) required for the propagation of feature annotation.</text>
</comment>
<dbReference type="InterPro" id="IPR009030">
    <property type="entry name" value="Growth_fac_rcpt_cys_sf"/>
</dbReference>
<dbReference type="Proteomes" id="UP000784294">
    <property type="component" value="Unassembled WGS sequence"/>
</dbReference>
<proteinExistence type="predicted"/>
<keyword evidence="2" id="KW-0964">Secreted</keyword>